<evidence type="ECO:0000313" key="10">
    <source>
        <dbReference type="Proteomes" id="UP000659654"/>
    </source>
</evidence>
<evidence type="ECO:0000259" key="8">
    <source>
        <dbReference type="PROSITE" id="PS50190"/>
    </source>
</evidence>
<keyword evidence="6" id="KW-0472">Membrane</keyword>
<evidence type="ECO:0000256" key="7">
    <source>
        <dbReference type="SAM" id="MobiDB-lite"/>
    </source>
</evidence>
<sequence>MFLKTSIERLLNESSIHKRNNVELKKACETALEQLGREGEVKENNHTGGVLPSHHGYIFADPYFLPLDLACRSSTPKIAAIALDCIQKLVTYGHLIGNTTDPANPERKLIDRIVEAVCHPFDGPQTDENVELQIIKALLAMVLSSNTQVHDAALLNSVRICFNICLATKNATNCSTARATLTQIITRVFEKMEENEYDGEYAEESDDVVVKSVLDQLVNDIVHSQEHSDEKTQKSFEDHTNNNSTSYQLEFKSTEEKDAFLLLRALCMLSKKGAATSDPQSHELNSLHLSLDMILLVLQKSKITFPDKHSFIYVLKYYLCPALSKNASSSVISVFEKSLAIVVELINKFRAHLKPQIEVFFNTVILHFLESNTSDFEHKWISLNTVSKICDDPQSVVDIYVNYDCALSSANVFQQLVEQLSKLTKSTVIPAHAAQGAKEKEKHIRELSLICLVKILKCLMQWYENMYREEDSQSRLDTENADDSMSANNSSSTLLHQFEQRKQQKSILEHGLDLFAAKPKKGLAFFQEKKFIENTPESIAKFFFTEERLSKETIGDYLGERDQFNKEVMMCYVDMFNFSNLTVVGALRKFLEKFRIPGEAQKVDRLMEKFASRYIECNPNARSYASADTIYVLAYSIVMLTTDLHSAQVKQKMSREEYIKNIRALNYTNDLTDAFINDIYDDIAANEIKMKGEKHKWRRVDTTNTTHRQLKLIQKSEFELIAHNAHSLMEAATSASTEYTSATHLEHVRPIFEVIWQPSYAAFSIGLQSSDDHDIWSQCLHGFRYSIRVACVFRMKNERNVFVDALKKFTKLATKNLSDMKAKNVEAIKLLITVGDENGDYLDERWLDVLDCISQLEIAQQLGSGKNPEDLRRALNVTDKSLGTLQECLDETSSQSVVVAVDKIFQKSSRLTGEAIVHFVDALCTVSRNELAIPGAPRMYMLQKIVEISFYNMNRIRIEWSFIWKKIGELFNTAGVSSNETISYFALDALKQLSSKFLEKGELPNFSFQKEFLRPFELIMERSQSQSRRELIIQCIGNMVKSHANRIRSGWKNIFSVCAIAALDQRAEIVESAFKITSDIVNNVFPEHFVELLDSFQEAIKCLSEFAGNTDFTDTSMEAIALIRSAATLVSQNADVINEHLSDDDLALEQSTQKVWMKGWLPIIFELSRVINRCKLDVRTRSLTVMFEIVKTYGADFRLDWWTDLFHIVFRIFDFDKLNQLGPEKSIWMETTCHHALYSINDVFTCYFDQLAPTLLKVYYQQLFICIQNGSGNLAPNAVQCFASLVSENGDKFTEKMWLETMDFIVEVFNSSIPDFEKTDPALVEAVKIQSNANPDSTIPNGIQPAKNSPIHEDGPIQNGYDIVTESATIQNSSLIRCHVQLELVNSISNTLFGSSAFKVEGPIKKAEPQTPTGSIANGFIDESADFKGCYSSCPPTVLLKIVDEMLQAHDIARQFNTVQKYRNILFKATLKIKDLKNKPNVLKLESHAIHCALNVLHRLYADSENEAETKKLSEKLVSTTIYALDYYLNLHSEHHRSSWLAVLQMLLNRTAALDSPKLALLGRDYRLKLVDLIVSPEQPIVKEALRRVVIRFID</sequence>
<dbReference type="InterPro" id="IPR015403">
    <property type="entry name" value="Mon2/Sec7/BIG1-like_HDS"/>
</dbReference>
<evidence type="ECO:0000313" key="9">
    <source>
        <dbReference type="EMBL" id="CAD5211611.1"/>
    </source>
</evidence>
<gene>
    <name evidence="9" type="ORF">BXYJ_LOCUS2515</name>
</gene>
<dbReference type="GO" id="GO:0005737">
    <property type="term" value="C:cytoplasm"/>
    <property type="evidence" value="ECO:0007669"/>
    <property type="project" value="UniProtKB-SubCell"/>
</dbReference>
<dbReference type="PANTHER" id="PTHR10663:SF375">
    <property type="entry name" value="LD29171P"/>
    <property type="match status" value="1"/>
</dbReference>
<dbReference type="EMBL" id="CAJFDI010000001">
    <property type="protein sequence ID" value="CAD5211611.1"/>
    <property type="molecule type" value="Genomic_DNA"/>
</dbReference>
<evidence type="ECO:0000256" key="3">
    <source>
        <dbReference type="ARBA" id="ARBA00022448"/>
    </source>
</evidence>
<dbReference type="OrthoDB" id="18431at2759"/>
<dbReference type="InterPro" id="IPR032629">
    <property type="entry name" value="DCB_dom"/>
</dbReference>
<evidence type="ECO:0000256" key="5">
    <source>
        <dbReference type="ARBA" id="ARBA00022927"/>
    </source>
</evidence>
<reference evidence="9" key="1">
    <citation type="submission" date="2020-09" db="EMBL/GenBank/DDBJ databases">
        <authorList>
            <person name="Kikuchi T."/>
        </authorList>
    </citation>
    <scope>NUCLEOTIDE SEQUENCE</scope>
    <source>
        <strain evidence="9">Ka4C1</strain>
    </source>
</reference>
<keyword evidence="4" id="KW-0963">Cytoplasm</keyword>
<dbReference type="Pfam" id="PF16213">
    <property type="entry name" value="DCB"/>
    <property type="match status" value="1"/>
</dbReference>
<comment type="subcellular location">
    <subcellularLocation>
        <location evidence="2">Cytoplasm</location>
    </subcellularLocation>
    <subcellularLocation>
        <location evidence="1">Membrane</location>
    </subcellularLocation>
</comment>
<evidence type="ECO:0000256" key="6">
    <source>
        <dbReference type="ARBA" id="ARBA00023136"/>
    </source>
</evidence>
<dbReference type="SUPFAM" id="SSF48371">
    <property type="entry name" value="ARM repeat"/>
    <property type="match status" value="1"/>
</dbReference>
<dbReference type="Proteomes" id="UP000582659">
    <property type="component" value="Unassembled WGS sequence"/>
</dbReference>
<dbReference type="Pfam" id="PF12783">
    <property type="entry name" value="Sec7-like_HUS"/>
    <property type="match status" value="1"/>
</dbReference>
<dbReference type="Proteomes" id="UP000659654">
    <property type="component" value="Unassembled WGS sequence"/>
</dbReference>
<evidence type="ECO:0000256" key="4">
    <source>
        <dbReference type="ARBA" id="ARBA00022490"/>
    </source>
</evidence>
<keyword evidence="5" id="KW-0653">Protein transport</keyword>
<dbReference type="InterPro" id="IPR046455">
    <property type="entry name" value="Sec7/BIG1-like_C"/>
</dbReference>
<evidence type="ECO:0000256" key="1">
    <source>
        <dbReference type="ARBA" id="ARBA00004370"/>
    </source>
</evidence>
<protein>
    <submittedName>
        <fullName evidence="9">(pine wood nematode) hypothetical protein</fullName>
    </submittedName>
</protein>
<dbReference type="SUPFAM" id="SSF48425">
    <property type="entry name" value="Sec7 domain"/>
    <property type="match status" value="1"/>
</dbReference>
<dbReference type="CDD" id="cd00171">
    <property type="entry name" value="Sec7"/>
    <property type="match status" value="1"/>
</dbReference>
<dbReference type="GO" id="GO:0032012">
    <property type="term" value="P:regulation of ARF protein signal transduction"/>
    <property type="evidence" value="ECO:0007669"/>
    <property type="project" value="InterPro"/>
</dbReference>
<dbReference type="InterPro" id="IPR016024">
    <property type="entry name" value="ARM-type_fold"/>
</dbReference>
<dbReference type="GO" id="GO:0016020">
    <property type="term" value="C:membrane"/>
    <property type="evidence" value="ECO:0007669"/>
    <property type="project" value="UniProtKB-SubCell"/>
</dbReference>
<dbReference type="GO" id="GO:0015031">
    <property type="term" value="P:protein transport"/>
    <property type="evidence" value="ECO:0007669"/>
    <property type="project" value="UniProtKB-KW"/>
</dbReference>
<dbReference type="Gene3D" id="1.10.220.20">
    <property type="match status" value="1"/>
</dbReference>
<dbReference type="Gene3D" id="1.25.10.10">
    <property type="entry name" value="Leucine-rich Repeat Variant"/>
    <property type="match status" value="1"/>
</dbReference>
<dbReference type="InterPro" id="IPR032691">
    <property type="entry name" value="Mon2/Sec7/BIG1-like_HUS"/>
</dbReference>
<dbReference type="Pfam" id="PF20252">
    <property type="entry name" value="BIG2_C"/>
    <property type="match status" value="1"/>
</dbReference>
<dbReference type="Gene3D" id="1.10.1000.11">
    <property type="entry name" value="Arf Nucleotide-binding Site Opener,domain 2"/>
    <property type="match status" value="1"/>
</dbReference>
<feature type="region of interest" description="Disordered" evidence="7">
    <location>
        <begin position="1335"/>
        <end position="1355"/>
    </location>
</feature>
<dbReference type="EMBL" id="CAJFCV020000001">
    <property type="protein sequence ID" value="CAG9088721.1"/>
    <property type="molecule type" value="Genomic_DNA"/>
</dbReference>
<dbReference type="InterPro" id="IPR035999">
    <property type="entry name" value="Sec7_dom_sf"/>
</dbReference>
<dbReference type="FunFam" id="1.10.220.20:FF:000002">
    <property type="entry name" value="Brefeldin A-inhibited guanine nucleotide-exchange protein 1"/>
    <property type="match status" value="1"/>
</dbReference>
<dbReference type="Pfam" id="PF01369">
    <property type="entry name" value="Sec7"/>
    <property type="match status" value="1"/>
</dbReference>
<dbReference type="GO" id="GO:0005085">
    <property type="term" value="F:guanyl-nucleotide exchange factor activity"/>
    <property type="evidence" value="ECO:0007669"/>
    <property type="project" value="InterPro"/>
</dbReference>
<dbReference type="InterPro" id="IPR023394">
    <property type="entry name" value="Sec7_C_sf"/>
</dbReference>
<dbReference type="InterPro" id="IPR011989">
    <property type="entry name" value="ARM-like"/>
</dbReference>
<keyword evidence="10" id="KW-1185">Reference proteome</keyword>
<accession>A0A7I8XPY3</accession>
<name>A0A7I8XPY3_BURXY</name>
<dbReference type="InterPro" id="IPR000904">
    <property type="entry name" value="Sec7_dom"/>
</dbReference>
<feature type="domain" description="SEC7" evidence="8">
    <location>
        <begin position="497"/>
        <end position="686"/>
    </location>
</feature>
<keyword evidence="3" id="KW-0813">Transport</keyword>
<evidence type="ECO:0000256" key="2">
    <source>
        <dbReference type="ARBA" id="ARBA00004496"/>
    </source>
</evidence>
<organism evidence="9 10">
    <name type="scientific">Bursaphelenchus xylophilus</name>
    <name type="common">Pinewood nematode worm</name>
    <name type="synonym">Aphelenchoides xylophilus</name>
    <dbReference type="NCBI Taxonomy" id="6326"/>
    <lineage>
        <taxon>Eukaryota</taxon>
        <taxon>Metazoa</taxon>
        <taxon>Ecdysozoa</taxon>
        <taxon>Nematoda</taxon>
        <taxon>Chromadorea</taxon>
        <taxon>Rhabditida</taxon>
        <taxon>Tylenchina</taxon>
        <taxon>Tylenchomorpha</taxon>
        <taxon>Aphelenchoidea</taxon>
        <taxon>Aphelenchoididae</taxon>
        <taxon>Bursaphelenchus</taxon>
    </lineage>
</organism>
<dbReference type="SMR" id="A0A7I8XPY3"/>
<dbReference type="FunFam" id="1.10.1000.11:FF:000003">
    <property type="entry name" value="Brefeldin A-inhibited guanine nucleotide-exchange protein 1"/>
    <property type="match status" value="1"/>
</dbReference>
<comment type="caution">
    <text evidence="9">The sequence shown here is derived from an EMBL/GenBank/DDBJ whole genome shotgun (WGS) entry which is preliminary data.</text>
</comment>
<dbReference type="PANTHER" id="PTHR10663">
    <property type="entry name" value="GUANYL-NUCLEOTIDE EXCHANGE FACTOR"/>
    <property type="match status" value="1"/>
</dbReference>
<proteinExistence type="predicted"/>
<dbReference type="PROSITE" id="PS50190">
    <property type="entry name" value="SEC7"/>
    <property type="match status" value="1"/>
</dbReference>
<dbReference type="SMART" id="SM00222">
    <property type="entry name" value="Sec7"/>
    <property type="match status" value="1"/>
</dbReference>
<dbReference type="Pfam" id="PF09324">
    <property type="entry name" value="Sec7-like_HDS"/>
    <property type="match status" value="1"/>
</dbReference>